<dbReference type="PROSITE" id="PS50835">
    <property type="entry name" value="IG_LIKE"/>
    <property type="match status" value="3"/>
</dbReference>
<feature type="domain" description="Ig-like" evidence="5">
    <location>
        <begin position="132"/>
        <end position="214"/>
    </location>
</feature>
<evidence type="ECO:0000256" key="4">
    <source>
        <dbReference type="SAM" id="SignalP"/>
    </source>
</evidence>
<dbReference type="InterPro" id="IPR007110">
    <property type="entry name" value="Ig-like_dom"/>
</dbReference>
<dbReference type="GeneID" id="20249126"/>
<evidence type="ECO:0000256" key="1">
    <source>
        <dbReference type="ARBA" id="ARBA00023319"/>
    </source>
</evidence>
<keyword evidence="3" id="KW-1133">Transmembrane helix</keyword>
<dbReference type="CDD" id="cd00096">
    <property type="entry name" value="Ig"/>
    <property type="match status" value="1"/>
</dbReference>
<dbReference type="PIRSF" id="PIRSF000615">
    <property type="entry name" value="TyrPK_CSF1-R"/>
    <property type="match status" value="1"/>
</dbReference>
<evidence type="ECO:0000313" key="7">
    <source>
        <dbReference type="Proteomes" id="UP000030746"/>
    </source>
</evidence>
<organism evidence="6 7">
    <name type="scientific">Lottia gigantea</name>
    <name type="common">Giant owl limpet</name>
    <dbReference type="NCBI Taxonomy" id="225164"/>
    <lineage>
        <taxon>Eukaryota</taxon>
        <taxon>Metazoa</taxon>
        <taxon>Spiralia</taxon>
        <taxon>Lophotrochozoa</taxon>
        <taxon>Mollusca</taxon>
        <taxon>Gastropoda</taxon>
        <taxon>Patellogastropoda</taxon>
        <taxon>Lottioidea</taxon>
        <taxon>Lottiidae</taxon>
        <taxon>Lottia</taxon>
    </lineage>
</organism>
<feature type="signal peptide" evidence="4">
    <location>
        <begin position="1"/>
        <end position="22"/>
    </location>
</feature>
<dbReference type="InterPro" id="IPR003598">
    <property type="entry name" value="Ig_sub2"/>
</dbReference>
<proteinExistence type="predicted"/>
<dbReference type="AlphaFoldDB" id="V3ZMI3"/>
<keyword evidence="4" id="KW-0732">Signal</keyword>
<dbReference type="PANTHER" id="PTHR10075:SF100">
    <property type="entry name" value="FASCICLIN-2"/>
    <property type="match status" value="1"/>
</dbReference>
<dbReference type="EMBL" id="KB202050">
    <property type="protein sequence ID" value="ESO92578.1"/>
    <property type="molecule type" value="Genomic_DNA"/>
</dbReference>
<dbReference type="OMA" id="RVSYNWS"/>
<accession>V3ZMI3</accession>
<dbReference type="SUPFAM" id="SSF48726">
    <property type="entry name" value="Immunoglobulin"/>
    <property type="match status" value="2"/>
</dbReference>
<dbReference type="Proteomes" id="UP000030746">
    <property type="component" value="Unassembled WGS sequence"/>
</dbReference>
<dbReference type="GO" id="GO:0007156">
    <property type="term" value="P:homophilic cell adhesion via plasma membrane adhesion molecules"/>
    <property type="evidence" value="ECO:0007669"/>
    <property type="project" value="TreeGrafter"/>
</dbReference>
<dbReference type="InterPro" id="IPR013098">
    <property type="entry name" value="Ig_I-set"/>
</dbReference>
<dbReference type="PANTHER" id="PTHR10075">
    <property type="entry name" value="BASIGIN RELATED"/>
    <property type="match status" value="1"/>
</dbReference>
<evidence type="ECO:0000256" key="2">
    <source>
        <dbReference type="SAM" id="MobiDB-lite"/>
    </source>
</evidence>
<dbReference type="InterPro" id="IPR013783">
    <property type="entry name" value="Ig-like_fold"/>
</dbReference>
<dbReference type="InterPro" id="IPR036179">
    <property type="entry name" value="Ig-like_dom_sf"/>
</dbReference>
<dbReference type="HOGENOM" id="CLU_058449_1_1_1"/>
<dbReference type="Pfam" id="PF07679">
    <property type="entry name" value="I-set"/>
    <property type="match status" value="1"/>
</dbReference>
<dbReference type="GO" id="GO:0070593">
    <property type="term" value="P:dendrite self-avoidance"/>
    <property type="evidence" value="ECO:0007669"/>
    <property type="project" value="TreeGrafter"/>
</dbReference>
<dbReference type="GO" id="GO:0030424">
    <property type="term" value="C:axon"/>
    <property type="evidence" value="ECO:0007669"/>
    <property type="project" value="TreeGrafter"/>
</dbReference>
<dbReference type="GO" id="GO:0005886">
    <property type="term" value="C:plasma membrane"/>
    <property type="evidence" value="ECO:0007669"/>
    <property type="project" value="TreeGrafter"/>
</dbReference>
<keyword evidence="7" id="KW-1185">Reference proteome</keyword>
<reference evidence="6 7" key="1">
    <citation type="journal article" date="2013" name="Nature">
        <title>Insights into bilaterian evolution from three spiralian genomes.</title>
        <authorList>
            <person name="Simakov O."/>
            <person name="Marletaz F."/>
            <person name="Cho S.J."/>
            <person name="Edsinger-Gonzales E."/>
            <person name="Havlak P."/>
            <person name="Hellsten U."/>
            <person name="Kuo D.H."/>
            <person name="Larsson T."/>
            <person name="Lv J."/>
            <person name="Arendt D."/>
            <person name="Savage R."/>
            <person name="Osoegawa K."/>
            <person name="de Jong P."/>
            <person name="Grimwood J."/>
            <person name="Chapman J.A."/>
            <person name="Shapiro H."/>
            <person name="Aerts A."/>
            <person name="Otillar R.P."/>
            <person name="Terry A.Y."/>
            <person name="Boore J.L."/>
            <person name="Grigoriev I.V."/>
            <person name="Lindberg D.R."/>
            <person name="Seaver E.C."/>
            <person name="Weisblat D.A."/>
            <person name="Putnam N.H."/>
            <person name="Rokhsar D.S."/>
        </authorList>
    </citation>
    <scope>NUCLEOTIDE SEQUENCE [LARGE SCALE GENOMIC DNA]</scope>
</reference>
<keyword evidence="3" id="KW-0812">Transmembrane</keyword>
<protein>
    <recommendedName>
        <fullName evidence="5">Ig-like domain-containing protein</fullName>
    </recommendedName>
</protein>
<gene>
    <name evidence="6" type="ORF">LOTGIDRAFT_233029</name>
</gene>
<feature type="region of interest" description="Disordered" evidence="2">
    <location>
        <begin position="350"/>
        <end position="383"/>
    </location>
</feature>
<keyword evidence="3" id="KW-0472">Membrane</keyword>
<dbReference type="GO" id="GO:0007411">
    <property type="term" value="P:axon guidance"/>
    <property type="evidence" value="ECO:0007669"/>
    <property type="project" value="TreeGrafter"/>
</dbReference>
<evidence type="ECO:0000259" key="5">
    <source>
        <dbReference type="PROSITE" id="PS50835"/>
    </source>
</evidence>
<dbReference type="CTD" id="20249126"/>
<feature type="domain" description="Ig-like" evidence="5">
    <location>
        <begin position="223"/>
        <end position="315"/>
    </location>
</feature>
<dbReference type="OrthoDB" id="5970915at2759"/>
<dbReference type="Pfam" id="PF13895">
    <property type="entry name" value="Ig_2"/>
    <property type="match status" value="1"/>
</dbReference>
<dbReference type="SMART" id="SM00408">
    <property type="entry name" value="IGc2"/>
    <property type="match status" value="2"/>
</dbReference>
<name>V3ZMI3_LOTGI</name>
<evidence type="ECO:0000313" key="6">
    <source>
        <dbReference type="EMBL" id="ESO92578.1"/>
    </source>
</evidence>
<dbReference type="SMART" id="SM00409">
    <property type="entry name" value="IG"/>
    <property type="match status" value="3"/>
</dbReference>
<dbReference type="Gene3D" id="2.60.40.10">
    <property type="entry name" value="Immunoglobulins"/>
    <property type="match status" value="3"/>
</dbReference>
<dbReference type="RefSeq" id="XP_009056719.1">
    <property type="nucleotide sequence ID" value="XM_009058471.1"/>
</dbReference>
<feature type="domain" description="Ig-like" evidence="5">
    <location>
        <begin position="25"/>
        <end position="114"/>
    </location>
</feature>
<dbReference type="InterPro" id="IPR003599">
    <property type="entry name" value="Ig_sub"/>
</dbReference>
<feature type="transmembrane region" description="Helical" evidence="3">
    <location>
        <begin position="324"/>
        <end position="345"/>
    </location>
</feature>
<dbReference type="KEGG" id="lgi:LOTGIDRAFT_233029"/>
<evidence type="ECO:0000256" key="3">
    <source>
        <dbReference type="SAM" id="Phobius"/>
    </source>
</evidence>
<feature type="chain" id="PRO_5004717858" description="Ig-like domain-containing protein" evidence="4">
    <location>
        <begin position="23"/>
        <end position="383"/>
    </location>
</feature>
<sequence length="383" mass="42401">MARTSMMISLLVAITLVARCYGLAPSIEPAAANIFIVEPAQINITCTFTGDTGTSVQWQKGGQVVEDLGFSVNAVSSTAGGQRTTTKKAIKATSSLSDSGEYRCIAGQESSTIYVEVFKVETKEDVYQYPMEEASLACNPTVPDIDNNPVKYQKKWQRNHQDLTTFEDHETKYTIYESNFTLVLNKPRRDDADAYQCVLMIQDQSANNSTFDVSIDVNFYATPYVKKFDKSKNLIQGDPLEIKCAVLGYPRANVTWKKDDVILEANERIVFKPYGGVDNTILYIEEIEFEDKGTYMCHAAVAAGIANGTFNRTIVVRVKDKLAALWPFLGIVAEVIILCIIIFIYEKKRSKDDNSDDDDTNVKGASTNAAESNEGVEIGKVKG</sequence>
<dbReference type="GO" id="GO:0098632">
    <property type="term" value="F:cell-cell adhesion mediator activity"/>
    <property type="evidence" value="ECO:0007669"/>
    <property type="project" value="TreeGrafter"/>
</dbReference>
<keyword evidence="1" id="KW-0393">Immunoglobulin domain</keyword>